<gene>
    <name evidence="3" type="ORF">F4556_005982</name>
</gene>
<feature type="compositionally biased region" description="Polar residues" evidence="1">
    <location>
        <begin position="259"/>
        <end position="277"/>
    </location>
</feature>
<feature type="compositionally biased region" description="Low complexity" evidence="1">
    <location>
        <begin position="230"/>
        <end position="258"/>
    </location>
</feature>
<feature type="compositionally biased region" description="Basic and acidic residues" evidence="1">
    <location>
        <begin position="465"/>
        <end position="475"/>
    </location>
</feature>
<organism evidence="3 4">
    <name type="scientific">Kitasatospora gansuensis</name>
    <dbReference type="NCBI Taxonomy" id="258050"/>
    <lineage>
        <taxon>Bacteria</taxon>
        <taxon>Bacillati</taxon>
        <taxon>Actinomycetota</taxon>
        <taxon>Actinomycetes</taxon>
        <taxon>Kitasatosporales</taxon>
        <taxon>Streptomycetaceae</taxon>
        <taxon>Kitasatospora</taxon>
    </lineage>
</organism>
<reference evidence="3 4" key="1">
    <citation type="submission" date="2020-08" db="EMBL/GenBank/DDBJ databases">
        <title>Sequencing the genomes of 1000 actinobacteria strains.</title>
        <authorList>
            <person name="Klenk H.-P."/>
        </authorList>
    </citation>
    <scope>NUCLEOTIDE SEQUENCE [LARGE SCALE GENOMIC DNA]</scope>
    <source>
        <strain evidence="3 4">DSM 44786</strain>
    </source>
</reference>
<feature type="compositionally biased region" description="Basic and acidic residues" evidence="1">
    <location>
        <begin position="718"/>
        <end position="749"/>
    </location>
</feature>
<feature type="region of interest" description="Disordered" evidence="1">
    <location>
        <begin position="641"/>
        <end position="753"/>
    </location>
</feature>
<feature type="compositionally biased region" description="Basic and acidic residues" evidence="1">
    <location>
        <begin position="365"/>
        <end position="379"/>
    </location>
</feature>
<dbReference type="EMBL" id="JACHJR010000001">
    <property type="protein sequence ID" value="MBB4950447.1"/>
    <property type="molecule type" value="Genomic_DNA"/>
</dbReference>
<dbReference type="InterPro" id="IPR028908">
    <property type="entry name" value="Tox-PL_dom"/>
</dbReference>
<dbReference type="Proteomes" id="UP000573327">
    <property type="component" value="Unassembled WGS sequence"/>
</dbReference>
<feature type="compositionally biased region" description="Low complexity" evidence="1">
    <location>
        <begin position="139"/>
        <end position="172"/>
    </location>
</feature>
<feature type="region of interest" description="Disordered" evidence="1">
    <location>
        <begin position="1"/>
        <end position="595"/>
    </location>
</feature>
<dbReference type="AlphaFoldDB" id="A0A7W7SHF5"/>
<sequence length="1081" mass="114578">MHTPDAGDSRSHSGPSENGGPARTPDHDPGTRPAAADGPSRTPDHDPGTRPAASDGPSRTPDTGDSRPHSGPSENAGPARTPDHDPGSRPAPAESTPPARGDDSRPSYGPVRPTEATPSHPPASADIPAPRHGDGPAQTRPDAAPQPDRPVAAAPDARTPAHTPAPDHAAPDSGPSRVDPRTAFADPAGATTSDGSGTSTPRLNTAGLGATATAPPSAGPDHRPTPQPTPDAGTPANPAAATPGGVPGGVPHTGAPTASNPTTTPGANRPTAPSTPATAGGPTVQPQRRPDHDGPTFTPRPAADRGPATNRPDPRNTYANPRPDIPSRLDPTGSNNGRPDAARPDTTRPDLGSRLDPTGSNTARPDTKRPDTTRPDLGSRLDPTGSNNGRPDAARPDATRPDVGSRLDPTGSNNTRPDTPQPDSAKPDIPSRLDPTDSNDSRPDAARPDDTQPDIGSRLDPTGQDADRPTDHTPDSTRPPLSESRPYDTPGGLERTDPQHQQDLESRVPRNPDGTPQRHPDPNGDWPGAVNGDGHRAPGRDNNCLDVALSTADTYSGNPTAAAPRNDTGPDGEQGGRDRAERQLGAPFRDMGDGDQAFKRIEDQLRDSGHGSQAVIVTQDANGRAHAWNVVNHDGKITYLDNQTGQRSDKPLHNGDNGVFAVALDPDRRPIPADGNSPDRPGDGTERRPEDPAGKHKPDPEDGSDAEPDEHPNKKKKPNDSDSEHDGQSQNDPDHPLNDPARTEHDRLPPAEQTDNLIYGVAGDEVQKHLRETNDVHRVDMEHVHQQLKDWANSGHLGDVLDRTTGDDRQTFRRSDLEHALPGFKDMTPGEQGAAVAAMGRMSDSFHEMHGAGMSPEQRDYPYSADPNNPGSAKGQDEQDSRGHVDHEKTKTDAGLKQSPDAAKIKQDIKDAFGAKSFEAALDQAVHRPDLTGKNYAVMEVYDPKTKEISYIVESSVPPSSERAGIPPLHSETHLGTWHDNLNNTRPDPKDQYQVLSLYTEREPCGRGAGHANCSGFLSTSHGDVPIHYGTGYRKGDKVEGTGVPGSMTPRQLMNRDFGNHVAEVTRAWLITEQRRMNSGS</sequence>
<feature type="compositionally biased region" description="Low complexity" evidence="1">
    <location>
        <begin position="188"/>
        <end position="216"/>
    </location>
</feature>
<feature type="compositionally biased region" description="Basic and acidic residues" evidence="1">
    <location>
        <begin position="1"/>
        <end position="11"/>
    </location>
</feature>
<feature type="compositionally biased region" description="Basic and acidic residues" evidence="1">
    <location>
        <begin position="875"/>
        <end position="894"/>
    </location>
</feature>
<keyword evidence="4" id="KW-1185">Reference proteome</keyword>
<evidence type="ECO:0000313" key="4">
    <source>
        <dbReference type="Proteomes" id="UP000573327"/>
    </source>
</evidence>
<feature type="compositionally biased region" description="Polar residues" evidence="1">
    <location>
        <begin position="410"/>
        <end position="422"/>
    </location>
</feature>
<proteinExistence type="predicted"/>
<feature type="region of interest" description="Disordered" evidence="1">
    <location>
        <begin position="846"/>
        <end position="903"/>
    </location>
</feature>
<evidence type="ECO:0000259" key="2">
    <source>
        <dbReference type="Pfam" id="PF15644"/>
    </source>
</evidence>
<feature type="compositionally biased region" description="Basic and acidic residues" evidence="1">
    <location>
        <begin position="340"/>
        <end position="353"/>
    </location>
</feature>
<protein>
    <recommendedName>
        <fullName evidence="2">Tox-PL domain-containing protein</fullName>
    </recommendedName>
</protein>
<comment type="caution">
    <text evidence="3">The sequence shown here is derived from an EMBL/GenBank/DDBJ whole genome shotgun (WGS) entry which is preliminary data.</text>
</comment>
<dbReference type="RefSeq" id="WP_184921624.1">
    <property type="nucleotide sequence ID" value="NZ_JACHJR010000001.1"/>
</dbReference>
<dbReference type="Pfam" id="PF15644">
    <property type="entry name" value="Gln_amidase"/>
    <property type="match status" value="1"/>
</dbReference>
<evidence type="ECO:0000256" key="1">
    <source>
        <dbReference type="SAM" id="MobiDB-lite"/>
    </source>
</evidence>
<evidence type="ECO:0000313" key="3">
    <source>
        <dbReference type="EMBL" id="MBB4950447.1"/>
    </source>
</evidence>
<feature type="compositionally biased region" description="Basic and acidic residues" evidence="1">
    <location>
        <begin position="392"/>
        <end position="405"/>
    </location>
</feature>
<name>A0A7W7SHF5_9ACTN</name>
<accession>A0A7W7SHF5</accession>
<feature type="domain" description="Tox-PL" evidence="2">
    <location>
        <begin position="542"/>
        <end position="645"/>
    </location>
</feature>
<feature type="compositionally biased region" description="Basic and acidic residues" evidence="1">
    <location>
        <begin position="494"/>
        <end position="522"/>
    </location>
</feature>
<feature type="compositionally biased region" description="Basic and acidic residues" evidence="1">
    <location>
        <begin position="680"/>
        <end position="700"/>
    </location>
</feature>
<feature type="compositionally biased region" description="Basic and acidic residues" evidence="1">
    <location>
        <begin position="425"/>
        <end position="450"/>
    </location>
</feature>